<dbReference type="Proteomes" id="UP000235220">
    <property type="component" value="Chromosome 13"/>
</dbReference>
<dbReference type="Gramene" id="Jr13_18430_p1">
    <property type="protein sequence ID" value="cds.Jr13_18430_p1"/>
    <property type="gene ID" value="Jr13_18430"/>
</dbReference>
<dbReference type="RefSeq" id="XP_018815900.1">
    <property type="nucleotide sequence ID" value="XM_018960355.1"/>
</dbReference>
<reference evidence="2" key="1">
    <citation type="submission" date="2025-08" db="UniProtKB">
        <authorList>
            <consortium name="RefSeq"/>
        </authorList>
    </citation>
    <scope>IDENTIFICATION</scope>
    <source>
        <tissue evidence="2">Leaves</tissue>
    </source>
</reference>
<gene>
    <name evidence="2" type="primary">LOC108987434</name>
</gene>
<evidence type="ECO:0000313" key="1">
    <source>
        <dbReference type="Proteomes" id="UP000235220"/>
    </source>
</evidence>
<accession>A0A2I4E916</accession>
<name>A0A2I4E916_JUGRE</name>
<protein>
    <submittedName>
        <fullName evidence="2">Uncharacterized protein LOC108987434</fullName>
    </submittedName>
</protein>
<dbReference type="OrthoDB" id="5544992at2759"/>
<dbReference type="PANTHER" id="PTHR37610:SF97">
    <property type="entry name" value="RETROTRANSPOSON GAG DOMAIN-CONTAINING PROTEIN"/>
    <property type="match status" value="1"/>
</dbReference>
<keyword evidence="1" id="KW-1185">Reference proteome</keyword>
<proteinExistence type="predicted"/>
<dbReference type="InterPro" id="IPR029472">
    <property type="entry name" value="Copia-like_N"/>
</dbReference>
<organism evidence="1 2">
    <name type="scientific">Juglans regia</name>
    <name type="common">English walnut</name>
    <dbReference type="NCBI Taxonomy" id="51240"/>
    <lineage>
        <taxon>Eukaryota</taxon>
        <taxon>Viridiplantae</taxon>
        <taxon>Streptophyta</taxon>
        <taxon>Embryophyta</taxon>
        <taxon>Tracheophyta</taxon>
        <taxon>Spermatophyta</taxon>
        <taxon>Magnoliopsida</taxon>
        <taxon>eudicotyledons</taxon>
        <taxon>Gunneridae</taxon>
        <taxon>Pentapetalae</taxon>
        <taxon>rosids</taxon>
        <taxon>fabids</taxon>
        <taxon>Fagales</taxon>
        <taxon>Juglandaceae</taxon>
        <taxon>Juglans</taxon>
    </lineage>
</organism>
<dbReference type="AlphaFoldDB" id="A0A2I4E916"/>
<dbReference type="GeneID" id="108987434"/>
<dbReference type="Pfam" id="PF14244">
    <property type="entry name" value="Retrotran_gag_3"/>
    <property type="match status" value="1"/>
</dbReference>
<sequence length="136" mass="15043">MSSSVASSTLPADPSNPYYLHHGDSLGSMLVTQVLTGDNYHSWRRSMLMALTAKNEVCFIDGSVPSPLDTSPLFQSWTRCNNMVLSWLLNSLSKEIAASVIYVDSAMEMRFDLKERFSQGCGPQIFQLQNSIASLT</sequence>
<dbReference type="KEGG" id="jre:108987434"/>
<dbReference type="PANTHER" id="PTHR37610">
    <property type="entry name" value="CCHC-TYPE DOMAIN-CONTAINING PROTEIN"/>
    <property type="match status" value="1"/>
</dbReference>
<evidence type="ECO:0000313" key="2">
    <source>
        <dbReference type="RefSeq" id="XP_018815900.1"/>
    </source>
</evidence>